<organism evidence="1 2">
    <name type="scientific">Armatimonas rosea</name>
    <dbReference type="NCBI Taxonomy" id="685828"/>
    <lineage>
        <taxon>Bacteria</taxon>
        <taxon>Bacillati</taxon>
        <taxon>Armatimonadota</taxon>
        <taxon>Armatimonadia</taxon>
        <taxon>Armatimonadales</taxon>
        <taxon>Armatimonadaceae</taxon>
        <taxon>Armatimonas</taxon>
    </lineage>
</organism>
<protein>
    <recommendedName>
        <fullName evidence="3">HEAT repeat domain-containing protein</fullName>
    </recommendedName>
</protein>
<accession>A0A7W9W6Z6</accession>
<evidence type="ECO:0000313" key="2">
    <source>
        <dbReference type="Proteomes" id="UP000520814"/>
    </source>
</evidence>
<sequence>MRELLTSLADTMAGSDQVKAKAAMLQMTRDVHGAAAPGQPKALRAALLKELLSIVASKRPRLVRAHAARLVGYIGSKADDKTLARFATDPELKADIQMARERLHRSG</sequence>
<name>A0A7W9W6Z6_ARMRO</name>
<dbReference type="EMBL" id="JACHGW010000002">
    <property type="protein sequence ID" value="MBB6050686.1"/>
    <property type="molecule type" value="Genomic_DNA"/>
</dbReference>
<dbReference type="Proteomes" id="UP000520814">
    <property type="component" value="Unassembled WGS sequence"/>
</dbReference>
<evidence type="ECO:0008006" key="3">
    <source>
        <dbReference type="Google" id="ProtNLM"/>
    </source>
</evidence>
<comment type="caution">
    <text evidence="1">The sequence shown here is derived from an EMBL/GenBank/DDBJ whole genome shotgun (WGS) entry which is preliminary data.</text>
</comment>
<dbReference type="RefSeq" id="WP_184196120.1">
    <property type="nucleotide sequence ID" value="NZ_JACHGW010000002.1"/>
</dbReference>
<reference evidence="1 2" key="1">
    <citation type="submission" date="2020-08" db="EMBL/GenBank/DDBJ databases">
        <title>Genomic Encyclopedia of Type Strains, Phase IV (KMG-IV): sequencing the most valuable type-strain genomes for metagenomic binning, comparative biology and taxonomic classification.</title>
        <authorList>
            <person name="Goeker M."/>
        </authorList>
    </citation>
    <scope>NUCLEOTIDE SEQUENCE [LARGE SCALE GENOMIC DNA]</scope>
    <source>
        <strain evidence="1 2">DSM 23562</strain>
    </source>
</reference>
<keyword evidence="2" id="KW-1185">Reference proteome</keyword>
<dbReference type="AlphaFoldDB" id="A0A7W9W6Z6"/>
<gene>
    <name evidence="1" type="ORF">HNQ39_002477</name>
</gene>
<proteinExistence type="predicted"/>
<evidence type="ECO:0000313" key="1">
    <source>
        <dbReference type="EMBL" id="MBB6050686.1"/>
    </source>
</evidence>